<reference evidence="1" key="1">
    <citation type="submission" date="2025-08" db="UniProtKB">
        <authorList>
            <consortium name="Ensembl"/>
        </authorList>
    </citation>
    <scope>IDENTIFICATION</scope>
</reference>
<sequence>MPQADIIYSLNVPPSETETLQAISQMSSGKAPGSDMIPSKVYKAGGSVLVDKVTQLFQSFWNQGSIPQELKDMSIVHLYKRKGNRQVYDNYRSISLLSIAGKILKIMDAHHQCAAKIHLFFKI</sequence>
<evidence type="ECO:0000313" key="1">
    <source>
        <dbReference type="Ensembl" id="ENSCCRP00015041655.1"/>
    </source>
</evidence>
<dbReference type="PANTHER" id="PTHR19446">
    <property type="entry name" value="REVERSE TRANSCRIPTASES"/>
    <property type="match status" value="1"/>
</dbReference>
<accession>A0A8C1UUW5</accession>
<protein>
    <submittedName>
        <fullName evidence="1">Uncharacterized protein</fullName>
    </submittedName>
</protein>
<dbReference type="Ensembl" id="ENSCCRT00015043068.1">
    <property type="protein sequence ID" value="ENSCCRP00015041655.1"/>
    <property type="gene ID" value="ENSCCRG00015017323.1"/>
</dbReference>
<dbReference type="AlphaFoldDB" id="A0A8C1UUW5"/>
<organism evidence="1 2">
    <name type="scientific">Cyprinus carpio</name>
    <name type="common">Common carp</name>
    <dbReference type="NCBI Taxonomy" id="7962"/>
    <lineage>
        <taxon>Eukaryota</taxon>
        <taxon>Metazoa</taxon>
        <taxon>Chordata</taxon>
        <taxon>Craniata</taxon>
        <taxon>Vertebrata</taxon>
        <taxon>Euteleostomi</taxon>
        <taxon>Actinopterygii</taxon>
        <taxon>Neopterygii</taxon>
        <taxon>Teleostei</taxon>
        <taxon>Ostariophysi</taxon>
        <taxon>Cypriniformes</taxon>
        <taxon>Cyprinidae</taxon>
        <taxon>Cyprininae</taxon>
        <taxon>Cyprinus</taxon>
    </lineage>
</organism>
<proteinExistence type="predicted"/>
<name>A0A8C1UUW5_CYPCA</name>
<evidence type="ECO:0000313" key="2">
    <source>
        <dbReference type="Proteomes" id="UP000694700"/>
    </source>
</evidence>
<dbReference type="Proteomes" id="UP000694700">
    <property type="component" value="Unplaced"/>
</dbReference>